<comment type="caution">
    <text evidence="2">The sequence shown here is derived from an EMBL/GenBank/DDBJ whole genome shotgun (WGS) entry which is preliminary data.</text>
</comment>
<keyword evidence="3" id="KW-1185">Reference proteome</keyword>
<feature type="region of interest" description="Disordered" evidence="1">
    <location>
        <begin position="1"/>
        <end position="37"/>
    </location>
</feature>
<organism evidence="2 3">
    <name type="scientific">Trifolium medium</name>
    <dbReference type="NCBI Taxonomy" id="97028"/>
    <lineage>
        <taxon>Eukaryota</taxon>
        <taxon>Viridiplantae</taxon>
        <taxon>Streptophyta</taxon>
        <taxon>Embryophyta</taxon>
        <taxon>Tracheophyta</taxon>
        <taxon>Spermatophyta</taxon>
        <taxon>Magnoliopsida</taxon>
        <taxon>eudicotyledons</taxon>
        <taxon>Gunneridae</taxon>
        <taxon>Pentapetalae</taxon>
        <taxon>rosids</taxon>
        <taxon>fabids</taxon>
        <taxon>Fabales</taxon>
        <taxon>Fabaceae</taxon>
        <taxon>Papilionoideae</taxon>
        <taxon>50 kb inversion clade</taxon>
        <taxon>NPAAA clade</taxon>
        <taxon>Hologalegina</taxon>
        <taxon>IRL clade</taxon>
        <taxon>Trifolieae</taxon>
        <taxon>Trifolium</taxon>
    </lineage>
</organism>
<name>A0A392RHD5_9FABA</name>
<reference evidence="2 3" key="1">
    <citation type="journal article" date="2018" name="Front. Plant Sci.">
        <title>Red Clover (Trifolium pratense) and Zigzag Clover (T. medium) - A Picture of Genomic Similarities and Differences.</title>
        <authorList>
            <person name="Dluhosova J."/>
            <person name="Istvanek J."/>
            <person name="Nedelnik J."/>
            <person name="Repkova J."/>
        </authorList>
    </citation>
    <scope>NUCLEOTIDE SEQUENCE [LARGE SCALE GENOMIC DNA]</scope>
    <source>
        <strain evidence="3">cv. 10/8</strain>
        <tissue evidence="2">Leaf</tissue>
    </source>
</reference>
<evidence type="ECO:0000313" key="2">
    <source>
        <dbReference type="EMBL" id="MCI35627.1"/>
    </source>
</evidence>
<proteinExistence type="predicted"/>
<dbReference type="EMBL" id="LXQA010225306">
    <property type="protein sequence ID" value="MCI35627.1"/>
    <property type="molecule type" value="Genomic_DNA"/>
</dbReference>
<sequence>WLTVEQAVNPPEGGFVPAGAPMPKSARAQEIQEKERE</sequence>
<accession>A0A392RHD5</accession>
<evidence type="ECO:0000256" key="1">
    <source>
        <dbReference type="SAM" id="MobiDB-lite"/>
    </source>
</evidence>
<protein>
    <submittedName>
        <fullName evidence="2">Uncharacterized protein</fullName>
    </submittedName>
</protein>
<dbReference type="Proteomes" id="UP000265520">
    <property type="component" value="Unassembled WGS sequence"/>
</dbReference>
<evidence type="ECO:0000313" key="3">
    <source>
        <dbReference type="Proteomes" id="UP000265520"/>
    </source>
</evidence>
<feature type="non-terminal residue" evidence="2">
    <location>
        <position position="1"/>
    </location>
</feature>
<dbReference type="AlphaFoldDB" id="A0A392RHD5"/>